<keyword evidence="3" id="KW-1185">Reference proteome</keyword>
<feature type="region of interest" description="Disordered" evidence="1">
    <location>
        <begin position="79"/>
        <end position="103"/>
    </location>
</feature>
<name>A0A9W6Y5L9_9STRA</name>
<protein>
    <submittedName>
        <fullName evidence="2">Unnamed protein product</fullName>
    </submittedName>
</protein>
<reference evidence="2" key="1">
    <citation type="submission" date="2023-04" db="EMBL/GenBank/DDBJ databases">
        <title>Phytophthora fragariaefolia NBRC 109709.</title>
        <authorList>
            <person name="Ichikawa N."/>
            <person name="Sato H."/>
            <person name="Tonouchi N."/>
        </authorList>
    </citation>
    <scope>NUCLEOTIDE SEQUENCE</scope>
    <source>
        <strain evidence="2">NBRC 109709</strain>
    </source>
</reference>
<proteinExistence type="predicted"/>
<dbReference type="AlphaFoldDB" id="A0A9W6Y5L9"/>
<evidence type="ECO:0000313" key="3">
    <source>
        <dbReference type="Proteomes" id="UP001165121"/>
    </source>
</evidence>
<accession>A0A9W6Y5L9</accession>
<dbReference type="Proteomes" id="UP001165121">
    <property type="component" value="Unassembled WGS sequence"/>
</dbReference>
<evidence type="ECO:0000313" key="2">
    <source>
        <dbReference type="EMBL" id="GMF53926.1"/>
    </source>
</evidence>
<evidence type="ECO:0000256" key="1">
    <source>
        <dbReference type="SAM" id="MobiDB-lite"/>
    </source>
</evidence>
<comment type="caution">
    <text evidence="2">The sequence shown here is derived from an EMBL/GenBank/DDBJ whole genome shotgun (WGS) entry which is preliminary data.</text>
</comment>
<organism evidence="2 3">
    <name type="scientific">Phytophthora fragariaefolia</name>
    <dbReference type="NCBI Taxonomy" id="1490495"/>
    <lineage>
        <taxon>Eukaryota</taxon>
        <taxon>Sar</taxon>
        <taxon>Stramenopiles</taxon>
        <taxon>Oomycota</taxon>
        <taxon>Peronosporomycetes</taxon>
        <taxon>Peronosporales</taxon>
        <taxon>Peronosporaceae</taxon>
        <taxon>Phytophthora</taxon>
    </lineage>
</organism>
<sequence length="273" mass="29461">MILPTRFIQTQNANLPDAERRPCTTRGFFDVRGRTVDVQVIEEKEALLRECSAGWLLADLWAKEKALMANPAVMTASSRASADPSATVAPSASSDAAPLGPAEATQPHGVSRLLLLISDVMLHLAWIMDSSVRLLVLLAFQDDSLASPELLSSRLEETSAETSERVIAVLGPRLEAISRLVVGLHLEPAIRGDRRVRSKLEAAKCLDEVIAAAVPDTQVGPDNTLDVAVLRAQVYAAETAQAAAERELAKDAFRRENEAAVTSSTMKELAETR</sequence>
<dbReference type="EMBL" id="BSXT01003399">
    <property type="protein sequence ID" value="GMF53926.1"/>
    <property type="molecule type" value="Genomic_DNA"/>
</dbReference>
<gene>
    <name evidence="2" type="ORF">Pfra01_002238600</name>
</gene>